<dbReference type="AlphaFoldDB" id="A0A1M4ULH6"/>
<keyword evidence="2" id="KW-1185">Reference proteome</keyword>
<dbReference type="EMBL" id="FQUY01000003">
    <property type="protein sequence ID" value="SHE57433.1"/>
    <property type="molecule type" value="Genomic_DNA"/>
</dbReference>
<evidence type="ECO:0000313" key="1">
    <source>
        <dbReference type="EMBL" id="SHE57433.1"/>
    </source>
</evidence>
<name>A0A1M4ULH6_9FIRM</name>
<evidence type="ECO:0000313" key="2">
    <source>
        <dbReference type="Proteomes" id="UP000184148"/>
    </source>
</evidence>
<organism evidence="1 2">
    <name type="scientific">Desulforamulus putei DSM 12395</name>
    <dbReference type="NCBI Taxonomy" id="1121429"/>
    <lineage>
        <taxon>Bacteria</taxon>
        <taxon>Bacillati</taxon>
        <taxon>Bacillota</taxon>
        <taxon>Clostridia</taxon>
        <taxon>Eubacteriales</taxon>
        <taxon>Peptococcaceae</taxon>
        <taxon>Desulforamulus</taxon>
    </lineage>
</organism>
<dbReference type="Proteomes" id="UP000184148">
    <property type="component" value="Unassembled WGS sequence"/>
</dbReference>
<reference evidence="2" key="1">
    <citation type="submission" date="2016-11" db="EMBL/GenBank/DDBJ databases">
        <authorList>
            <person name="Varghese N."/>
            <person name="Submissions S."/>
        </authorList>
    </citation>
    <scope>NUCLEOTIDE SEQUENCE [LARGE SCALE GENOMIC DNA]</scope>
    <source>
        <strain evidence="2">DSM 12395</strain>
    </source>
</reference>
<protein>
    <submittedName>
        <fullName evidence="1">Uncharacterized protein</fullName>
    </submittedName>
</protein>
<gene>
    <name evidence="1" type="ORF">SAMN02745133_00685</name>
</gene>
<accession>A0A1M4ULH6</accession>
<proteinExistence type="predicted"/>
<dbReference type="STRING" id="1121429.SAMN02745133_00685"/>
<sequence length="49" mass="5716">MPRNKKKTENKSPVVAPGMYDFLEQDATPEEIKRGEFTRVTMLSYDETH</sequence>
<dbReference type="RefSeq" id="WP_200798114.1">
    <property type="nucleotide sequence ID" value="NZ_FQUY01000003.1"/>
</dbReference>